<dbReference type="InterPro" id="IPR013761">
    <property type="entry name" value="SAM/pointed_sf"/>
</dbReference>
<evidence type="ECO:0000256" key="1">
    <source>
        <dbReference type="ARBA" id="ARBA00022729"/>
    </source>
</evidence>
<dbReference type="PANTHER" id="PTHR15337">
    <property type="entry name" value="ANTERIOR GRADIENT PROTEIN-RELATED"/>
    <property type="match status" value="1"/>
</dbReference>
<sequence>VPRPLARFEPNSSMLAPLALFFSAAAFASEVQGAYIDPVIVSNSPGEWSVAQVGKFLGDLGLGQYAETFETNAIDGAVLVSLTSDELASDLGITKLGHRKRILTTVKDLNQKYPVDDGSRVFHLDAGLTNPDGHEYTPGEKGARGFNDDIQWLNSIPEGLRVAAETEKPVLLLVHNTACHQCQKLKKAFTTSPYTEDIVRLSKDFVMVNLQNEEEPAEDKYSPDGAYIPRMIFMDHTGKVETSIINTKGSKGFDYFYYRAKDVKREMERARAAFASGGEQLRPSENTASSSNTCKNSDGSNDTASSSRTCGTSTASANRAGPSPAA</sequence>
<proteinExistence type="predicted"/>
<feature type="region of interest" description="Disordered" evidence="2">
    <location>
        <begin position="274"/>
        <end position="326"/>
    </location>
</feature>
<feature type="domain" description="SAM" evidence="4">
    <location>
        <begin position="48"/>
        <end position="112"/>
    </location>
</feature>
<feature type="non-terminal residue" evidence="5">
    <location>
        <position position="1"/>
    </location>
</feature>
<organism evidence="5">
    <name type="scientific">Lotharella oceanica</name>
    <dbReference type="NCBI Taxonomy" id="641309"/>
    <lineage>
        <taxon>Eukaryota</taxon>
        <taxon>Sar</taxon>
        <taxon>Rhizaria</taxon>
        <taxon>Cercozoa</taxon>
        <taxon>Chlorarachniophyceae</taxon>
        <taxon>Lotharella</taxon>
    </lineage>
</organism>
<evidence type="ECO:0000256" key="2">
    <source>
        <dbReference type="SAM" id="MobiDB-lite"/>
    </source>
</evidence>
<feature type="signal peptide" evidence="3">
    <location>
        <begin position="1"/>
        <end position="33"/>
    </location>
</feature>
<dbReference type="Gene3D" id="3.40.30.10">
    <property type="entry name" value="Glutaredoxin"/>
    <property type="match status" value="1"/>
</dbReference>
<dbReference type="Gene3D" id="1.10.150.50">
    <property type="entry name" value="Transcription Factor, Ets-1"/>
    <property type="match status" value="1"/>
</dbReference>
<dbReference type="SUPFAM" id="SSF52833">
    <property type="entry name" value="Thioredoxin-like"/>
    <property type="match status" value="1"/>
</dbReference>
<dbReference type="PROSITE" id="PS50105">
    <property type="entry name" value="SAM_DOMAIN"/>
    <property type="match status" value="1"/>
</dbReference>
<dbReference type="EMBL" id="HBHP01008726">
    <property type="protein sequence ID" value="CAD9754894.1"/>
    <property type="molecule type" value="Transcribed_RNA"/>
</dbReference>
<dbReference type="Pfam" id="PF13899">
    <property type="entry name" value="Thioredoxin_7"/>
    <property type="match status" value="1"/>
</dbReference>
<name>A0A7S2TK48_9EUKA</name>
<evidence type="ECO:0000259" key="4">
    <source>
        <dbReference type="PROSITE" id="PS50105"/>
    </source>
</evidence>
<gene>
    <name evidence="5" type="ORF">LSP00402_LOCUS5441</name>
</gene>
<dbReference type="GO" id="GO:0005783">
    <property type="term" value="C:endoplasmic reticulum"/>
    <property type="evidence" value="ECO:0007669"/>
    <property type="project" value="TreeGrafter"/>
</dbReference>
<dbReference type="AlphaFoldDB" id="A0A7S2TK48"/>
<feature type="chain" id="PRO_5031276423" description="SAM domain-containing protein" evidence="3">
    <location>
        <begin position="34"/>
        <end position="326"/>
    </location>
</feature>
<evidence type="ECO:0000256" key="3">
    <source>
        <dbReference type="SAM" id="SignalP"/>
    </source>
</evidence>
<dbReference type="InterPro" id="IPR036249">
    <property type="entry name" value="Thioredoxin-like_sf"/>
</dbReference>
<reference evidence="5" key="1">
    <citation type="submission" date="2021-01" db="EMBL/GenBank/DDBJ databases">
        <authorList>
            <person name="Corre E."/>
            <person name="Pelletier E."/>
            <person name="Niang G."/>
            <person name="Scheremetjew M."/>
            <person name="Finn R."/>
            <person name="Kale V."/>
            <person name="Holt S."/>
            <person name="Cochrane G."/>
            <person name="Meng A."/>
            <person name="Brown T."/>
            <person name="Cohen L."/>
        </authorList>
    </citation>
    <scope>NUCLEOTIDE SEQUENCE</scope>
    <source>
        <strain evidence="5">CCMP622</strain>
    </source>
</reference>
<dbReference type="SMART" id="SM00454">
    <property type="entry name" value="SAM"/>
    <property type="match status" value="1"/>
</dbReference>
<feature type="compositionally biased region" description="Polar residues" evidence="2">
    <location>
        <begin position="283"/>
        <end position="317"/>
    </location>
</feature>
<evidence type="ECO:0000313" key="5">
    <source>
        <dbReference type="EMBL" id="CAD9754894.1"/>
    </source>
</evidence>
<dbReference type="InterPro" id="IPR051099">
    <property type="entry name" value="AGR/TXD"/>
</dbReference>
<dbReference type="PANTHER" id="PTHR15337:SF11">
    <property type="entry name" value="THIOREDOXIN DOMAIN-CONTAINING PROTEIN"/>
    <property type="match status" value="1"/>
</dbReference>
<protein>
    <recommendedName>
        <fullName evidence="4">SAM domain-containing protein</fullName>
    </recommendedName>
</protein>
<dbReference type="Pfam" id="PF00536">
    <property type="entry name" value="SAM_1"/>
    <property type="match status" value="1"/>
</dbReference>
<dbReference type="SUPFAM" id="SSF47769">
    <property type="entry name" value="SAM/Pointed domain"/>
    <property type="match status" value="1"/>
</dbReference>
<accession>A0A7S2TK48</accession>
<dbReference type="InterPro" id="IPR001660">
    <property type="entry name" value="SAM"/>
</dbReference>
<keyword evidence="1 3" id="KW-0732">Signal</keyword>